<name>I0IFX1_PHYMF</name>
<dbReference type="InterPro" id="IPR019832">
    <property type="entry name" value="Mn/Fe_SOD_C"/>
</dbReference>
<dbReference type="OrthoDB" id="9803125at2"/>
<dbReference type="KEGG" id="phm:PSMK_20000"/>
<protein>
    <recommendedName>
        <fullName evidence="2 6">Superoxide dismutase</fullName>
        <ecNumber evidence="2 6">1.15.1.1</ecNumber>
    </recommendedName>
</protein>
<proteinExistence type="inferred from homology"/>
<dbReference type="Pfam" id="PF02777">
    <property type="entry name" value="Sod_Fe_C"/>
    <property type="match status" value="1"/>
</dbReference>
<dbReference type="PRINTS" id="PR01703">
    <property type="entry name" value="MNSODISMTASE"/>
</dbReference>
<evidence type="ECO:0000256" key="6">
    <source>
        <dbReference type="RuleBase" id="RU000414"/>
    </source>
</evidence>
<keyword evidence="4 6" id="KW-0560">Oxidoreductase</keyword>
<dbReference type="STRING" id="1142394.PSMK_20000"/>
<evidence type="ECO:0000256" key="2">
    <source>
        <dbReference type="ARBA" id="ARBA00012682"/>
    </source>
</evidence>
<evidence type="ECO:0000256" key="1">
    <source>
        <dbReference type="ARBA" id="ARBA00008714"/>
    </source>
</evidence>
<dbReference type="GO" id="GO:0004784">
    <property type="term" value="F:superoxide dismutase activity"/>
    <property type="evidence" value="ECO:0007669"/>
    <property type="project" value="UniProtKB-EC"/>
</dbReference>
<dbReference type="eggNOG" id="COG0605">
    <property type="taxonomic scope" value="Bacteria"/>
</dbReference>
<dbReference type="InterPro" id="IPR019833">
    <property type="entry name" value="Mn/Fe_SOD_BS"/>
</dbReference>
<dbReference type="InterPro" id="IPR036314">
    <property type="entry name" value="SOD_C_sf"/>
</dbReference>
<comment type="function">
    <text evidence="6">Destroys radicals which are normally produced within the cells and which are toxic to biological systems.</text>
</comment>
<dbReference type="PROSITE" id="PS51318">
    <property type="entry name" value="TAT"/>
    <property type="match status" value="1"/>
</dbReference>
<dbReference type="PANTHER" id="PTHR43595">
    <property type="entry name" value="37S RIBOSOMAL PROTEIN S26, MITOCHONDRIAL"/>
    <property type="match status" value="1"/>
</dbReference>
<reference evidence="9 10" key="1">
    <citation type="submission" date="2012-02" db="EMBL/GenBank/DDBJ databases">
        <title>Complete genome sequence of Phycisphaera mikurensis NBRC 102666.</title>
        <authorList>
            <person name="Ankai A."/>
            <person name="Hosoyama A."/>
            <person name="Terui Y."/>
            <person name="Sekine M."/>
            <person name="Fukai R."/>
            <person name="Kato Y."/>
            <person name="Nakamura S."/>
            <person name="Yamada-Narita S."/>
            <person name="Kawakoshi A."/>
            <person name="Fukunaga Y."/>
            <person name="Yamazaki S."/>
            <person name="Fujita N."/>
        </authorList>
    </citation>
    <scope>NUCLEOTIDE SEQUENCE [LARGE SCALE GENOMIC DNA]</scope>
    <source>
        <strain evidence="10">NBRC 102666 / KCTC 22515 / FYK2301M01</strain>
    </source>
</reference>
<keyword evidence="10" id="KW-1185">Reference proteome</keyword>
<dbReference type="RefSeq" id="WP_014437377.1">
    <property type="nucleotide sequence ID" value="NC_017080.1"/>
</dbReference>
<dbReference type="InterPro" id="IPR006311">
    <property type="entry name" value="TAT_signal"/>
</dbReference>
<dbReference type="FunFam" id="3.55.40.20:FF:000001">
    <property type="entry name" value="Superoxide dismutase"/>
    <property type="match status" value="1"/>
</dbReference>
<dbReference type="AlphaFoldDB" id="I0IFX1"/>
<accession>I0IFX1</accession>
<dbReference type="HOGENOM" id="CLU_031625_0_1_0"/>
<feature type="binding site" evidence="5">
    <location>
        <position position="121"/>
    </location>
    <ligand>
        <name>Mn(2+)</name>
        <dbReference type="ChEBI" id="CHEBI:29035"/>
    </ligand>
</feature>
<dbReference type="PROSITE" id="PS00088">
    <property type="entry name" value="SOD_MN"/>
    <property type="match status" value="1"/>
</dbReference>
<dbReference type="InterPro" id="IPR019831">
    <property type="entry name" value="Mn/Fe_SOD_N"/>
</dbReference>
<evidence type="ECO:0000256" key="3">
    <source>
        <dbReference type="ARBA" id="ARBA00022723"/>
    </source>
</evidence>
<evidence type="ECO:0000256" key="5">
    <source>
        <dbReference type="PIRSR" id="PIRSR000349-1"/>
    </source>
</evidence>
<evidence type="ECO:0000259" key="8">
    <source>
        <dbReference type="Pfam" id="PF02777"/>
    </source>
</evidence>
<feature type="binding site" evidence="5">
    <location>
        <position position="66"/>
    </location>
    <ligand>
        <name>Mn(2+)</name>
        <dbReference type="ChEBI" id="CHEBI:29035"/>
    </ligand>
</feature>
<dbReference type="InterPro" id="IPR001189">
    <property type="entry name" value="Mn/Fe_SOD"/>
</dbReference>
<keyword evidence="3 5" id="KW-0479">Metal-binding</keyword>
<dbReference type="SUPFAM" id="SSF46609">
    <property type="entry name" value="Fe,Mn superoxide dismutase (SOD), N-terminal domain"/>
    <property type="match status" value="1"/>
</dbReference>
<feature type="domain" description="Manganese/iron superoxide dismutase N-terminal" evidence="7">
    <location>
        <begin position="42"/>
        <end position="129"/>
    </location>
</feature>
<dbReference type="InterPro" id="IPR036324">
    <property type="entry name" value="Mn/Fe_SOD_N_sf"/>
</dbReference>
<gene>
    <name evidence="9" type="primary">sodA</name>
    <name evidence="9" type="ordered locus">PSMK_20000</name>
</gene>
<dbReference type="Gene3D" id="3.55.40.20">
    <property type="entry name" value="Iron/manganese superoxide dismutase, C-terminal domain"/>
    <property type="match status" value="1"/>
</dbReference>
<dbReference type="EMBL" id="AP012338">
    <property type="protein sequence ID" value="BAM04159.1"/>
    <property type="molecule type" value="Genomic_DNA"/>
</dbReference>
<dbReference type="Gene3D" id="1.10.287.990">
    <property type="entry name" value="Fe,Mn superoxide dismutase (SOD) domain"/>
    <property type="match status" value="1"/>
</dbReference>
<feature type="binding site" evidence="5">
    <location>
        <position position="204"/>
    </location>
    <ligand>
        <name>Mn(2+)</name>
        <dbReference type="ChEBI" id="CHEBI:29035"/>
    </ligand>
</feature>
<dbReference type="GO" id="GO:0005737">
    <property type="term" value="C:cytoplasm"/>
    <property type="evidence" value="ECO:0007669"/>
    <property type="project" value="TreeGrafter"/>
</dbReference>
<dbReference type="PIRSF" id="PIRSF000349">
    <property type="entry name" value="SODismutase"/>
    <property type="match status" value="1"/>
</dbReference>
<dbReference type="GO" id="GO:0030145">
    <property type="term" value="F:manganese ion binding"/>
    <property type="evidence" value="ECO:0007669"/>
    <property type="project" value="UniProtKB-ARBA"/>
</dbReference>
<evidence type="ECO:0000256" key="4">
    <source>
        <dbReference type="ARBA" id="ARBA00023002"/>
    </source>
</evidence>
<dbReference type="Proteomes" id="UP000007881">
    <property type="component" value="Chromosome"/>
</dbReference>
<comment type="catalytic activity">
    <reaction evidence="6">
        <text>2 superoxide + 2 H(+) = H2O2 + O2</text>
        <dbReference type="Rhea" id="RHEA:20696"/>
        <dbReference type="ChEBI" id="CHEBI:15378"/>
        <dbReference type="ChEBI" id="CHEBI:15379"/>
        <dbReference type="ChEBI" id="CHEBI:16240"/>
        <dbReference type="ChEBI" id="CHEBI:18421"/>
        <dbReference type="EC" id="1.15.1.1"/>
    </reaction>
</comment>
<dbReference type="EC" id="1.15.1.1" evidence="2 6"/>
<dbReference type="FunFam" id="1.10.287.990:FF:000001">
    <property type="entry name" value="Superoxide dismutase"/>
    <property type="match status" value="1"/>
</dbReference>
<feature type="domain" description="Manganese/iron superoxide dismutase C-terminal" evidence="8">
    <location>
        <begin position="136"/>
        <end position="237"/>
    </location>
</feature>
<feature type="binding site" evidence="5">
    <location>
        <position position="208"/>
    </location>
    <ligand>
        <name>Mn(2+)</name>
        <dbReference type="ChEBI" id="CHEBI:29035"/>
    </ligand>
</feature>
<dbReference type="SUPFAM" id="SSF54719">
    <property type="entry name" value="Fe,Mn superoxide dismutase (SOD), C-terminal domain"/>
    <property type="match status" value="1"/>
</dbReference>
<dbReference type="PATRIC" id="fig|1142394.8.peg.2061"/>
<evidence type="ECO:0000259" key="7">
    <source>
        <dbReference type="Pfam" id="PF00081"/>
    </source>
</evidence>
<sequence>MPLNRRDFLHTAGVSAAGFAVSGPLLAAAARAAEVEPQAVGHALPDLPYAADALMPHIDAETMRIHHGKHHAGYVRKLNDALAAYPDLAERDPAELVAMAGELPADLQRPVVNNGGGHVNHTMFWRMMSPDGGGEPRGELAGAIDAAFGTFAGFQAAFSGAASGRFGSGWAWLVVGRDGELAVTSTANQDSPLMGGQTPVLGLDVWEHAYYLKYQNRRADYVEAWWNVVNWDEASERYARATDRG</sequence>
<dbReference type="PANTHER" id="PTHR43595:SF2">
    <property type="entry name" value="SMALL RIBOSOMAL SUBUNIT PROTEIN MS42"/>
    <property type="match status" value="1"/>
</dbReference>
<organism evidence="9 10">
    <name type="scientific">Phycisphaera mikurensis (strain NBRC 102666 / KCTC 22515 / FYK2301M01)</name>
    <dbReference type="NCBI Taxonomy" id="1142394"/>
    <lineage>
        <taxon>Bacteria</taxon>
        <taxon>Pseudomonadati</taxon>
        <taxon>Planctomycetota</taxon>
        <taxon>Phycisphaerae</taxon>
        <taxon>Phycisphaerales</taxon>
        <taxon>Phycisphaeraceae</taxon>
        <taxon>Phycisphaera</taxon>
    </lineage>
</organism>
<dbReference type="Pfam" id="PF00081">
    <property type="entry name" value="Sod_Fe_N"/>
    <property type="match status" value="1"/>
</dbReference>
<comment type="similarity">
    <text evidence="1 6">Belongs to the iron/manganese superoxide dismutase family.</text>
</comment>
<evidence type="ECO:0000313" key="9">
    <source>
        <dbReference type="EMBL" id="BAM04159.1"/>
    </source>
</evidence>
<evidence type="ECO:0000313" key="10">
    <source>
        <dbReference type="Proteomes" id="UP000007881"/>
    </source>
</evidence>